<keyword evidence="1" id="KW-0808">Transferase</keyword>
<sequence>MAALWHVGDRIQQRWEVHQVRRGGLGLVYIVYDHEAQLSYAMKTVPEALSTSSHLVERWQKAARMWIELPTHAQVVKAHTIETIDGQPLLVLDHVSGGDLRDWIGLPRLTQDLPQIVRFAMQLCDAMVHLQQHGIRVHRDLKPGNCLITADGALQLTDLGLAPVFDGLELPPGEVPARALTRLLVGPRRTGTIAGTCTHMAPELFDASPGDDVRGDVYAFGILLYQMVTGTVPFQGQTWQEMAHLHATEPVPAWPESAAVLRELLERCLAKDPAQRPDNFDAVRAQLLTVY</sequence>
<dbReference type="GO" id="GO:0004674">
    <property type="term" value="F:protein serine/threonine kinase activity"/>
    <property type="evidence" value="ECO:0007669"/>
    <property type="project" value="UniProtKB-KW"/>
</dbReference>
<dbReference type="SUPFAM" id="SSF56112">
    <property type="entry name" value="Protein kinase-like (PK-like)"/>
    <property type="match status" value="1"/>
</dbReference>
<feature type="domain" description="Protein kinase" evidence="5">
    <location>
        <begin position="14"/>
        <end position="288"/>
    </location>
</feature>
<dbReference type="InterPro" id="IPR051681">
    <property type="entry name" value="Ser/Thr_Kinases-Pseudokinases"/>
</dbReference>
<evidence type="ECO:0000259" key="5">
    <source>
        <dbReference type="PROSITE" id="PS50011"/>
    </source>
</evidence>
<keyword evidence="3 6" id="KW-0418">Kinase</keyword>
<dbReference type="SMART" id="SM00220">
    <property type="entry name" value="S_TKc"/>
    <property type="match status" value="1"/>
</dbReference>
<evidence type="ECO:0000313" key="7">
    <source>
        <dbReference type="Proteomes" id="UP000712673"/>
    </source>
</evidence>
<keyword evidence="4" id="KW-0067">ATP-binding</keyword>
<comment type="caution">
    <text evidence="6">The sequence shown here is derived from an EMBL/GenBank/DDBJ whole genome shotgun (WGS) entry which is preliminary data.</text>
</comment>
<proteinExistence type="predicted"/>
<keyword evidence="2" id="KW-0547">Nucleotide-binding</keyword>
<dbReference type="CDD" id="cd14014">
    <property type="entry name" value="STKc_PknB_like"/>
    <property type="match status" value="1"/>
</dbReference>
<dbReference type="PROSITE" id="PS50011">
    <property type="entry name" value="PROTEIN_KINASE_DOM"/>
    <property type="match status" value="1"/>
</dbReference>
<dbReference type="AlphaFoldDB" id="A0A937W1S3"/>
<dbReference type="Pfam" id="PF00069">
    <property type="entry name" value="Pkinase"/>
    <property type="match status" value="1"/>
</dbReference>
<accession>A0A937W1S3</accession>
<dbReference type="GO" id="GO:0005524">
    <property type="term" value="F:ATP binding"/>
    <property type="evidence" value="ECO:0007669"/>
    <property type="project" value="UniProtKB-KW"/>
</dbReference>
<keyword evidence="6" id="KW-0723">Serine/threonine-protein kinase</keyword>
<dbReference type="PANTHER" id="PTHR44329">
    <property type="entry name" value="SERINE/THREONINE-PROTEIN KINASE TNNI3K-RELATED"/>
    <property type="match status" value="1"/>
</dbReference>
<dbReference type="EMBL" id="VGLS01000532">
    <property type="protein sequence ID" value="MBM3225288.1"/>
    <property type="molecule type" value="Genomic_DNA"/>
</dbReference>
<protein>
    <submittedName>
        <fullName evidence="6">Serine/threonine protein kinase</fullName>
    </submittedName>
</protein>
<organism evidence="6 7">
    <name type="scientific">Tectimicrobiota bacterium</name>
    <dbReference type="NCBI Taxonomy" id="2528274"/>
    <lineage>
        <taxon>Bacteria</taxon>
        <taxon>Pseudomonadati</taxon>
        <taxon>Nitrospinota/Tectimicrobiota group</taxon>
        <taxon>Candidatus Tectimicrobiota</taxon>
    </lineage>
</organism>
<dbReference type="PANTHER" id="PTHR44329:SF288">
    <property type="entry name" value="MITOGEN-ACTIVATED PROTEIN KINASE KINASE KINASE 20"/>
    <property type="match status" value="1"/>
</dbReference>
<evidence type="ECO:0000256" key="3">
    <source>
        <dbReference type="ARBA" id="ARBA00022777"/>
    </source>
</evidence>
<evidence type="ECO:0000256" key="1">
    <source>
        <dbReference type="ARBA" id="ARBA00022679"/>
    </source>
</evidence>
<evidence type="ECO:0000313" key="6">
    <source>
        <dbReference type="EMBL" id="MBM3225288.1"/>
    </source>
</evidence>
<evidence type="ECO:0000256" key="4">
    <source>
        <dbReference type="ARBA" id="ARBA00022840"/>
    </source>
</evidence>
<dbReference type="Proteomes" id="UP000712673">
    <property type="component" value="Unassembled WGS sequence"/>
</dbReference>
<feature type="non-terminal residue" evidence="6">
    <location>
        <position position="291"/>
    </location>
</feature>
<dbReference type="Gene3D" id="1.10.510.10">
    <property type="entry name" value="Transferase(Phosphotransferase) domain 1"/>
    <property type="match status" value="1"/>
</dbReference>
<dbReference type="InterPro" id="IPR011009">
    <property type="entry name" value="Kinase-like_dom_sf"/>
</dbReference>
<name>A0A937W1S3_UNCTE</name>
<reference evidence="6" key="1">
    <citation type="submission" date="2019-03" db="EMBL/GenBank/DDBJ databases">
        <title>Lake Tanganyika Metagenome-Assembled Genomes (MAGs).</title>
        <authorList>
            <person name="Tran P."/>
        </authorList>
    </citation>
    <scope>NUCLEOTIDE SEQUENCE</scope>
    <source>
        <strain evidence="6">K_DeepCast_65m_m2_066</strain>
    </source>
</reference>
<dbReference type="InterPro" id="IPR000719">
    <property type="entry name" value="Prot_kinase_dom"/>
</dbReference>
<evidence type="ECO:0000256" key="2">
    <source>
        <dbReference type="ARBA" id="ARBA00022741"/>
    </source>
</evidence>
<gene>
    <name evidence="6" type="ORF">FJZ47_16005</name>
</gene>